<sequence>MNKQFRAVSISVKLTAMGMAFIIPLMWLLYTNIRNINHDIRFNTLEYEGNQFQKPLMRLLESIPEHGLLLASVEQGAGAASGVTELARTIDVAFEDLLAVDADIGEDLQFTEQGLGIRGRAHLAPEAVKSKWERLKASMPSDPNVILKTHWSLMDDILGMISHVGDTSNLILDPDLDSYYLMDITLLALPQTHRRLADIMAFTEQARLHGGLSETERRRLHSYAELLRESDYNRVLASTATSLNEDQNFLGLSESLQNTLPVAMSRYKSTTEPFVSMLMHMADGGDSAISAQRFRETYARARDESFRFWESAVAELDKLLLVRIDAYRQDRLVTLAGLAVAVALATLLAWMISRSINAPLRRTSAYLQAVASGDLDSTLEGRCLTTEICVLNENLRIMVRTLKQSLAVSEDKSREAERRKTETEQALARVTAQEAEVHKLLATMKAVAEQAEAIAAQVSDAVDALASQVTQVSSGAEVQSRRTGESAVAMQQMNASVLEVARNASKAAEQAEATMAKARQGAEVVVNSVQAISRVKEKADSTKRDLSDLSEQAESIGRIMSVISDIADQTNLLALNAAIEAARAGEAGRGFAVVADEVRKLAEKTMNATKEVAVAIKAIQGGTRTVVQGMDDSAKAVDQAI</sequence>
<comment type="similarity">
    <text evidence="2">Belongs to the methyl-accepting chemotaxis (MCP) protein family.</text>
</comment>
<keyword evidence="5" id="KW-0812">Transmembrane</keyword>
<accession>M5PUN4</accession>
<reference evidence="8 9" key="1">
    <citation type="journal article" date="2013" name="Genome Announc.">
        <title>Draft Genome Sequence for Desulfovibrio africanus Strain PCS.</title>
        <authorList>
            <person name="Brown S.D."/>
            <person name="Utturkar S.M."/>
            <person name="Arkin A.P."/>
            <person name="Deutschbauer A.M."/>
            <person name="Elias D.A."/>
            <person name="Hazen T.C."/>
            <person name="Chakraborty R."/>
        </authorList>
    </citation>
    <scope>NUCLEOTIDE SEQUENCE [LARGE SCALE GENOMIC DNA]</scope>
    <source>
        <strain evidence="8 9">PCS</strain>
    </source>
</reference>
<keyword evidence="4" id="KW-0175">Coiled coil</keyword>
<keyword evidence="5" id="KW-1133">Transmembrane helix</keyword>
<keyword evidence="1 3" id="KW-0807">Transducer</keyword>
<proteinExistence type="inferred from homology"/>
<dbReference type="GO" id="GO:0007165">
    <property type="term" value="P:signal transduction"/>
    <property type="evidence" value="ECO:0007669"/>
    <property type="project" value="UniProtKB-KW"/>
</dbReference>
<dbReference type="Pfam" id="PF00015">
    <property type="entry name" value="MCPsignal"/>
    <property type="match status" value="1"/>
</dbReference>
<dbReference type="Gene3D" id="1.10.287.950">
    <property type="entry name" value="Methyl-accepting chemotaxis protein"/>
    <property type="match status" value="1"/>
</dbReference>
<dbReference type="PATRIC" id="fig|1262666.3.peg.1525"/>
<evidence type="ECO:0000259" key="6">
    <source>
        <dbReference type="PROSITE" id="PS50111"/>
    </source>
</evidence>
<evidence type="ECO:0000259" key="7">
    <source>
        <dbReference type="PROSITE" id="PS50885"/>
    </source>
</evidence>
<evidence type="ECO:0000313" key="8">
    <source>
        <dbReference type="EMBL" id="EMG37720.1"/>
    </source>
</evidence>
<feature type="transmembrane region" description="Helical" evidence="5">
    <location>
        <begin position="12"/>
        <end position="30"/>
    </location>
</feature>
<dbReference type="SMART" id="SM00304">
    <property type="entry name" value="HAMP"/>
    <property type="match status" value="1"/>
</dbReference>
<evidence type="ECO:0000313" key="9">
    <source>
        <dbReference type="Proteomes" id="UP000011922"/>
    </source>
</evidence>
<dbReference type="InterPro" id="IPR004089">
    <property type="entry name" value="MCPsignal_dom"/>
</dbReference>
<comment type="caution">
    <text evidence="8">The sequence shown here is derived from an EMBL/GenBank/DDBJ whole genome shotgun (WGS) entry which is preliminary data.</text>
</comment>
<dbReference type="Pfam" id="PF00672">
    <property type="entry name" value="HAMP"/>
    <property type="match status" value="1"/>
</dbReference>
<evidence type="ECO:0000256" key="2">
    <source>
        <dbReference type="ARBA" id="ARBA00029447"/>
    </source>
</evidence>
<feature type="domain" description="HAMP" evidence="7">
    <location>
        <begin position="354"/>
        <end position="407"/>
    </location>
</feature>
<feature type="coiled-coil region" evidence="4">
    <location>
        <begin position="399"/>
        <end position="433"/>
    </location>
</feature>
<name>M5PUN4_DESAF</name>
<dbReference type="PANTHER" id="PTHR32089">
    <property type="entry name" value="METHYL-ACCEPTING CHEMOTAXIS PROTEIN MCPB"/>
    <property type="match status" value="1"/>
</dbReference>
<dbReference type="Proteomes" id="UP000011922">
    <property type="component" value="Unassembled WGS sequence"/>
</dbReference>
<dbReference type="GO" id="GO:0016020">
    <property type="term" value="C:membrane"/>
    <property type="evidence" value="ECO:0007669"/>
    <property type="project" value="InterPro"/>
</dbReference>
<feature type="domain" description="Methyl-accepting transducer" evidence="6">
    <location>
        <begin position="454"/>
        <end position="641"/>
    </location>
</feature>
<dbReference type="SMART" id="SM00283">
    <property type="entry name" value="MA"/>
    <property type="match status" value="1"/>
</dbReference>
<keyword evidence="5" id="KW-0472">Membrane</keyword>
<evidence type="ECO:0000256" key="1">
    <source>
        <dbReference type="ARBA" id="ARBA00023224"/>
    </source>
</evidence>
<dbReference type="Gene3D" id="6.10.340.10">
    <property type="match status" value="1"/>
</dbReference>
<evidence type="ECO:0000256" key="5">
    <source>
        <dbReference type="SAM" id="Phobius"/>
    </source>
</evidence>
<gene>
    <name evidence="8" type="ORF">PCS_01502</name>
</gene>
<feature type="coiled-coil region" evidence="4">
    <location>
        <begin position="501"/>
        <end position="552"/>
    </location>
</feature>
<dbReference type="EMBL" id="AOSV01000015">
    <property type="protein sequence ID" value="EMG37720.1"/>
    <property type="molecule type" value="Genomic_DNA"/>
</dbReference>
<feature type="transmembrane region" description="Helical" evidence="5">
    <location>
        <begin position="332"/>
        <end position="352"/>
    </location>
</feature>
<evidence type="ECO:0000256" key="4">
    <source>
        <dbReference type="SAM" id="Coils"/>
    </source>
</evidence>
<dbReference type="AlphaFoldDB" id="M5PUN4"/>
<dbReference type="OrthoDB" id="9816383at2"/>
<dbReference type="CDD" id="cd11386">
    <property type="entry name" value="MCP_signal"/>
    <property type="match status" value="1"/>
</dbReference>
<dbReference type="PANTHER" id="PTHR32089:SF112">
    <property type="entry name" value="LYSOZYME-LIKE PROTEIN-RELATED"/>
    <property type="match status" value="1"/>
</dbReference>
<dbReference type="InterPro" id="IPR003660">
    <property type="entry name" value="HAMP_dom"/>
</dbReference>
<dbReference type="PROSITE" id="PS50885">
    <property type="entry name" value="HAMP"/>
    <property type="match status" value="1"/>
</dbReference>
<organism evidence="8 9">
    <name type="scientific">Desulfocurvibacter africanus PCS</name>
    <dbReference type="NCBI Taxonomy" id="1262666"/>
    <lineage>
        <taxon>Bacteria</taxon>
        <taxon>Pseudomonadati</taxon>
        <taxon>Thermodesulfobacteriota</taxon>
        <taxon>Desulfovibrionia</taxon>
        <taxon>Desulfovibrionales</taxon>
        <taxon>Desulfovibrionaceae</taxon>
        <taxon>Desulfocurvibacter</taxon>
    </lineage>
</organism>
<dbReference type="SUPFAM" id="SSF58104">
    <property type="entry name" value="Methyl-accepting chemotaxis protein (MCP) signaling domain"/>
    <property type="match status" value="1"/>
</dbReference>
<dbReference type="PROSITE" id="PS50111">
    <property type="entry name" value="CHEMOTAXIS_TRANSDUC_2"/>
    <property type="match status" value="1"/>
</dbReference>
<dbReference type="RefSeq" id="WP_005985680.1">
    <property type="nucleotide sequence ID" value="NZ_AOSV01000015.1"/>
</dbReference>
<protein>
    <submittedName>
        <fullName evidence="8">Methyl-accepting chemotaxis protein</fullName>
    </submittedName>
</protein>
<evidence type="ECO:0000256" key="3">
    <source>
        <dbReference type="PROSITE-ProRule" id="PRU00284"/>
    </source>
</evidence>